<reference evidence="2 3" key="1">
    <citation type="submission" date="2022-11" db="EMBL/GenBank/DDBJ databases">
        <title>Minimal conservation of predation-associated metabolite biosynthetic gene clusters underscores biosynthetic potential of Myxococcota including descriptions for ten novel species: Archangium lansinium sp. nov., Myxococcus landrumus sp. nov., Nannocystis bai.</title>
        <authorList>
            <person name="Ahearne A."/>
            <person name="Stevens C."/>
            <person name="Phillips K."/>
        </authorList>
    </citation>
    <scope>NUCLEOTIDE SEQUENCE [LARGE SCALE GENOMIC DNA]</scope>
    <source>
        <strain evidence="2 3">MIWBW</strain>
    </source>
</reference>
<evidence type="ECO:0000313" key="2">
    <source>
        <dbReference type="EMBL" id="MCY1074154.1"/>
    </source>
</evidence>
<proteinExistence type="predicted"/>
<dbReference type="Proteomes" id="UP001207654">
    <property type="component" value="Unassembled WGS sequence"/>
</dbReference>
<feature type="chain" id="PRO_5047019347" description="Lipoprotein" evidence="1">
    <location>
        <begin position="25"/>
        <end position="446"/>
    </location>
</feature>
<dbReference type="SUPFAM" id="SSF53474">
    <property type="entry name" value="alpha/beta-Hydrolases"/>
    <property type="match status" value="1"/>
</dbReference>
<keyword evidence="3" id="KW-1185">Reference proteome</keyword>
<feature type="signal peptide" evidence="1">
    <location>
        <begin position="1"/>
        <end position="24"/>
    </location>
</feature>
<accession>A0ABT3ZZJ1</accession>
<dbReference type="Gene3D" id="3.40.50.1820">
    <property type="entry name" value="alpha/beta hydrolase"/>
    <property type="match status" value="1"/>
</dbReference>
<dbReference type="EMBL" id="JAPNKA010000001">
    <property type="protein sequence ID" value="MCY1074154.1"/>
    <property type="molecule type" value="Genomic_DNA"/>
</dbReference>
<organism evidence="2 3">
    <name type="scientific">Archangium lansingense</name>
    <dbReference type="NCBI Taxonomy" id="2995310"/>
    <lineage>
        <taxon>Bacteria</taxon>
        <taxon>Pseudomonadati</taxon>
        <taxon>Myxococcota</taxon>
        <taxon>Myxococcia</taxon>
        <taxon>Myxococcales</taxon>
        <taxon>Cystobacterineae</taxon>
        <taxon>Archangiaceae</taxon>
        <taxon>Archangium</taxon>
    </lineage>
</organism>
<keyword evidence="1" id="KW-0732">Signal</keyword>
<comment type="caution">
    <text evidence="2">The sequence shown here is derived from an EMBL/GenBank/DDBJ whole genome shotgun (WGS) entry which is preliminary data.</text>
</comment>
<evidence type="ECO:0000256" key="1">
    <source>
        <dbReference type="SAM" id="SignalP"/>
    </source>
</evidence>
<evidence type="ECO:0000313" key="3">
    <source>
        <dbReference type="Proteomes" id="UP001207654"/>
    </source>
</evidence>
<protein>
    <recommendedName>
        <fullName evidence="4">Lipoprotein</fullName>
    </recommendedName>
</protein>
<evidence type="ECO:0008006" key="4">
    <source>
        <dbReference type="Google" id="ProtNLM"/>
    </source>
</evidence>
<sequence>MRISSRVAAWLCIGALGVGAQARAGDEGGERASMATENLEEPWSDGVTSESFTLGNVERRQVFENVFEYSYRVRVGLGSYDVITLHRVVREAGPWSPMRTAKSVFLVHGDALGFRGAFLSSAASQAVSPGQSMAVFLAQQGVDVWGIDLRWVHVPSGTTDFSFMKDWNLGLHARDVGTGLALARGVRTLTGNGAGRMVLLGWSRGAAVAYAYLNAETQLPQAKRHVSGFIPVDMAYSFAPTATKERQAACQTHAEFVERQALGQYEGGQLGLLLKGLGSLAIDKPTAPSDFLTGATNREVGLLFGAATYFFQKPVVIIDDYHWAGGAFSEAGLPTGLAWTNERFFFDTLTQTSPYQSIGEQVDTLAMWCGAPNVPYDDHLGQVKVPVLYVGAAGGTGGHGVHSLSLLGSTDVSTHLVPGYGHADLFLADGAKAAVWARILDWVQHH</sequence>
<gene>
    <name evidence="2" type="ORF">OV287_06620</name>
</gene>
<name>A0ABT3ZZJ1_9BACT</name>
<dbReference type="InterPro" id="IPR029058">
    <property type="entry name" value="AB_hydrolase_fold"/>
</dbReference>
<dbReference type="RefSeq" id="WP_267533134.1">
    <property type="nucleotide sequence ID" value="NZ_JAPNKA010000001.1"/>
</dbReference>